<dbReference type="RefSeq" id="WP_189058081.1">
    <property type="nucleotide sequence ID" value="NZ_BMOR01000016.1"/>
</dbReference>
<dbReference type="Proteomes" id="UP000645517">
    <property type="component" value="Unassembled WGS sequence"/>
</dbReference>
<evidence type="ECO:0000259" key="1">
    <source>
        <dbReference type="Pfam" id="PF13470"/>
    </source>
</evidence>
<evidence type="ECO:0000313" key="3">
    <source>
        <dbReference type="Proteomes" id="UP000645517"/>
    </source>
</evidence>
<proteinExistence type="predicted"/>
<keyword evidence="3" id="KW-1185">Reference proteome</keyword>
<name>A0ABQ2JCR6_9DEIO</name>
<dbReference type="InterPro" id="IPR002716">
    <property type="entry name" value="PIN_dom"/>
</dbReference>
<dbReference type="Pfam" id="PF13470">
    <property type="entry name" value="PIN_3"/>
    <property type="match status" value="1"/>
</dbReference>
<dbReference type="EMBL" id="BMOR01000016">
    <property type="protein sequence ID" value="GGN42652.1"/>
    <property type="molecule type" value="Genomic_DNA"/>
</dbReference>
<accession>A0ABQ2JCR6</accession>
<organism evidence="2 3">
    <name type="scientific">Deinococcus daejeonensis</name>
    <dbReference type="NCBI Taxonomy" id="1007098"/>
    <lineage>
        <taxon>Bacteria</taxon>
        <taxon>Thermotogati</taxon>
        <taxon>Deinococcota</taxon>
        <taxon>Deinococci</taxon>
        <taxon>Deinococcales</taxon>
        <taxon>Deinococcaceae</taxon>
        <taxon>Deinococcus</taxon>
    </lineage>
</organism>
<comment type="caution">
    <text evidence="2">The sequence shown here is derived from an EMBL/GenBank/DDBJ whole genome shotgun (WGS) entry which is preliminary data.</text>
</comment>
<feature type="domain" description="PIN" evidence="1">
    <location>
        <begin position="15"/>
        <end position="113"/>
    </location>
</feature>
<protein>
    <submittedName>
        <fullName evidence="2">PIN domain-containing protein</fullName>
    </submittedName>
</protein>
<evidence type="ECO:0000313" key="2">
    <source>
        <dbReference type="EMBL" id="GGN42652.1"/>
    </source>
</evidence>
<gene>
    <name evidence="2" type="ORF">GCM10010842_29320</name>
</gene>
<reference evidence="3" key="1">
    <citation type="journal article" date="2019" name="Int. J. Syst. Evol. Microbiol.">
        <title>The Global Catalogue of Microorganisms (GCM) 10K type strain sequencing project: providing services to taxonomists for standard genome sequencing and annotation.</title>
        <authorList>
            <consortium name="The Broad Institute Genomics Platform"/>
            <consortium name="The Broad Institute Genome Sequencing Center for Infectious Disease"/>
            <person name="Wu L."/>
            <person name="Ma J."/>
        </authorList>
    </citation>
    <scope>NUCLEOTIDE SEQUENCE [LARGE SCALE GENOMIC DNA]</scope>
    <source>
        <strain evidence="3">JCM 16918</strain>
    </source>
</reference>
<sequence length="168" mass="19130">MIPQYTALYDSQVLYPSPLRNLLMHLAVSGLVAARWTDAIHYEWGRDLLLNRPDLEAQRVQRMRVLMEQAVPDARVMGYEPLVEHLELPDPGNRHVLAAAIHAQASVIVTLNRNDFPCESLEPYDMEVMTPDMLLLALLDAEPFATRGVLESLVFTAPPSRKWNERRS</sequence>